<accession>A0ABS7A626</accession>
<dbReference type="RefSeq" id="WP_219762149.1">
    <property type="nucleotide sequence ID" value="NZ_JAHYBZ010000002.1"/>
</dbReference>
<evidence type="ECO:0000313" key="1">
    <source>
        <dbReference type="EMBL" id="MBW6397545.1"/>
    </source>
</evidence>
<comment type="caution">
    <text evidence="1">The sequence shown here is derived from an EMBL/GenBank/DDBJ whole genome shotgun (WGS) entry which is preliminary data.</text>
</comment>
<evidence type="ECO:0000313" key="2">
    <source>
        <dbReference type="Proteomes" id="UP001196565"/>
    </source>
</evidence>
<sequence>MAEEVNDLGLSSTLSDLPDAADSAEFQHDQSLEFGDLALVAVMSIWAGPFPVVSEAF</sequence>
<protein>
    <submittedName>
        <fullName evidence="1">Uncharacterized protein</fullName>
    </submittedName>
</protein>
<dbReference type="Proteomes" id="UP001196565">
    <property type="component" value="Unassembled WGS sequence"/>
</dbReference>
<proteinExistence type="predicted"/>
<reference evidence="1 2" key="1">
    <citation type="submission" date="2021-07" db="EMBL/GenBank/DDBJ databases">
        <authorList>
            <person name="So Y."/>
        </authorList>
    </citation>
    <scope>NUCLEOTIDE SEQUENCE [LARGE SCALE GENOMIC DNA]</scope>
    <source>
        <strain evidence="1 2">HJA6</strain>
    </source>
</reference>
<organism evidence="1 2">
    <name type="scientific">Roseomonas alba</name>
    <dbReference type="NCBI Taxonomy" id="2846776"/>
    <lineage>
        <taxon>Bacteria</taxon>
        <taxon>Pseudomonadati</taxon>
        <taxon>Pseudomonadota</taxon>
        <taxon>Alphaproteobacteria</taxon>
        <taxon>Acetobacterales</taxon>
        <taxon>Roseomonadaceae</taxon>
        <taxon>Roseomonas</taxon>
    </lineage>
</organism>
<gene>
    <name evidence="1" type="ORF">KPL78_06790</name>
</gene>
<name>A0ABS7A626_9PROT</name>
<dbReference type="EMBL" id="JAHYBZ010000002">
    <property type="protein sequence ID" value="MBW6397545.1"/>
    <property type="molecule type" value="Genomic_DNA"/>
</dbReference>
<keyword evidence="2" id="KW-1185">Reference proteome</keyword>